<comment type="caution">
    <text evidence="1">The sequence shown here is derived from an EMBL/GenBank/DDBJ whole genome shotgun (WGS) entry which is preliminary data.</text>
</comment>
<dbReference type="Proteomes" id="UP000250321">
    <property type="component" value="Unassembled WGS sequence"/>
</dbReference>
<name>A0A314YKC5_PRUYE</name>
<dbReference type="EMBL" id="PJQY01001050">
    <property type="protein sequence ID" value="PQQ05709.1"/>
    <property type="molecule type" value="Genomic_DNA"/>
</dbReference>
<sequence length="60" mass="6911">MACVPLTGAERPDIDVVYKDLGPVWFMGNENWEWEFNSFPMFGKSGHGKWMPCTWESLGK</sequence>
<dbReference type="AlphaFoldDB" id="A0A314YKC5"/>
<evidence type="ECO:0000313" key="1">
    <source>
        <dbReference type="EMBL" id="PQQ05709.1"/>
    </source>
</evidence>
<gene>
    <name evidence="1" type="ORF">Pyn_09027</name>
</gene>
<keyword evidence="2" id="KW-1185">Reference proteome</keyword>
<protein>
    <submittedName>
        <fullName evidence="1">Uncharacterized protein</fullName>
    </submittedName>
</protein>
<accession>A0A314YKC5</accession>
<proteinExistence type="predicted"/>
<evidence type="ECO:0000313" key="2">
    <source>
        <dbReference type="Proteomes" id="UP000250321"/>
    </source>
</evidence>
<reference evidence="1 2" key="1">
    <citation type="submission" date="2018-02" db="EMBL/GenBank/DDBJ databases">
        <title>Draft genome of wild Prunus yedoensis var. nudiflora.</title>
        <authorList>
            <person name="Baek S."/>
            <person name="Kim J.-H."/>
            <person name="Choi K."/>
            <person name="Kim G.-B."/>
            <person name="Cho A."/>
            <person name="Jang H."/>
            <person name="Shin C.-H."/>
            <person name="Yu H.-J."/>
            <person name="Mun J.-H."/>
        </authorList>
    </citation>
    <scope>NUCLEOTIDE SEQUENCE [LARGE SCALE GENOMIC DNA]</scope>
    <source>
        <strain evidence="2">cv. Jeju island</strain>
        <tissue evidence="1">Leaf</tissue>
    </source>
</reference>
<organism evidence="1 2">
    <name type="scientific">Prunus yedoensis var. nudiflora</name>
    <dbReference type="NCBI Taxonomy" id="2094558"/>
    <lineage>
        <taxon>Eukaryota</taxon>
        <taxon>Viridiplantae</taxon>
        <taxon>Streptophyta</taxon>
        <taxon>Embryophyta</taxon>
        <taxon>Tracheophyta</taxon>
        <taxon>Spermatophyta</taxon>
        <taxon>Magnoliopsida</taxon>
        <taxon>eudicotyledons</taxon>
        <taxon>Gunneridae</taxon>
        <taxon>Pentapetalae</taxon>
        <taxon>rosids</taxon>
        <taxon>fabids</taxon>
        <taxon>Rosales</taxon>
        <taxon>Rosaceae</taxon>
        <taxon>Amygdaloideae</taxon>
        <taxon>Amygdaleae</taxon>
        <taxon>Prunus</taxon>
    </lineage>
</organism>